<reference evidence="1 2" key="1">
    <citation type="submission" date="2014-03" db="EMBL/GenBank/DDBJ databases">
        <title>Draft genome of the hookworm Oesophagostomum dentatum.</title>
        <authorList>
            <person name="Mitreva M."/>
        </authorList>
    </citation>
    <scope>NUCLEOTIDE SEQUENCE [LARGE SCALE GENOMIC DNA]</scope>
    <source>
        <strain evidence="1 2">OD-Hann</strain>
    </source>
</reference>
<proteinExistence type="predicted"/>
<evidence type="ECO:0000313" key="2">
    <source>
        <dbReference type="Proteomes" id="UP000053660"/>
    </source>
</evidence>
<sequence>MISSPVDVVESLLDPQIRSIFASQASRSRWSLRSTTGLLLLTPPYPPASRRNRLDRTSVWKPCSTLDAERYSLTPPVPLRLSSRLDSTSLTISSTPWLNAADVSAEVTVYKTRIVKTCKHFPVNYLFVLSLAKLRELVFIAITLAPVSTRIHNKLFVKM</sequence>
<protein>
    <submittedName>
        <fullName evidence="1">Uncharacterized protein</fullName>
    </submittedName>
</protein>
<name>A0A0B1RTK6_OESDE</name>
<dbReference type="AlphaFoldDB" id="A0A0B1RTK6"/>
<dbReference type="EMBL" id="KN612192">
    <property type="protein sequence ID" value="KHJ75999.1"/>
    <property type="molecule type" value="Genomic_DNA"/>
</dbReference>
<keyword evidence="2" id="KW-1185">Reference proteome</keyword>
<dbReference type="Proteomes" id="UP000053660">
    <property type="component" value="Unassembled WGS sequence"/>
</dbReference>
<accession>A0A0B1RTK6</accession>
<organism evidence="1 2">
    <name type="scientific">Oesophagostomum dentatum</name>
    <name type="common">Nodular worm</name>
    <dbReference type="NCBI Taxonomy" id="61180"/>
    <lineage>
        <taxon>Eukaryota</taxon>
        <taxon>Metazoa</taxon>
        <taxon>Ecdysozoa</taxon>
        <taxon>Nematoda</taxon>
        <taxon>Chromadorea</taxon>
        <taxon>Rhabditida</taxon>
        <taxon>Rhabditina</taxon>
        <taxon>Rhabditomorpha</taxon>
        <taxon>Strongyloidea</taxon>
        <taxon>Strongylidae</taxon>
        <taxon>Oesophagostomum</taxon>
    </lineage>
</organism>
<gene>
    <name evidence="1" type="ORF">OESDEN_24382</name>
</gene>
<evidence type="ECO:0000313" key="1">
    <source>
        <dbReference type="EMBL" id="KHJ75999.1"/>
    </source>
</evidence>